<reference evidence="7" key="1">
    <citation type="submission" date="2021-11" db="EMBL/GenBank/DDBJ databases">
        <title>Streptomyces corallinus and Kineosporia corallina sp. nov., two new coral-derived marine actinobacteria.</title>
        <authorList>
            <person name="Buangrab K."/>
            <person name="Sutthacheep M."/>
            <person name="Yeemin T."/>
            <person name="Harunari E."/>
            <person name="Igarashi Y."/>
            <person name="Sripreechasak P."/>
            <person name="Kanchanasin P."/>
            <person name="Tanasupawat S."/>
            <person name="Phongsopitanun W."/>
        </authorList>
    </citation>
    <scope>NUCLEOTIDE SEQUENCE</scope>
    <source>
        <strain evidence="7">JCM 31032</strain>
    </source>
</reference>
<dbReference type="PANTHER" id="PTHR47359">
    <property type="entry name" value="PEPTIDOGLYCAN DL-ENDOPEPTIDASE CWLO"/>
    <property type="match status" value="1"/>
</dbReference>
<protein>
    <submittedName>
        <fullName evidence="7">NlpC/P60 family protein</fullName>
    </submittedName>
</protein>
<gene>
    <name evidence="7" type="ORF">LR394_11575</name>
</gene>
<dbReference type="SUPFAM" id="SSF54001">
    <property type="entry name" value="Cysteine proteinases"/>
    <property type="match status" value="1"/>
</dbReference>
<evidence type="ECO:0000313" key="8">
    <source>
        <dbReference type="Proteomes" id="UP001138997"/>
    </source>
</evidence>
<keyword evidence="5" id="KW-0175">Coiled coil</keyword>
<name>A0A9X1NCE7_9ACTN</name>
<organism evidence="7 8">
    <name type="scientific">Kineosporia babensis</name>
    <dbReference type="NCBI Taxonomy" id="499548"/>
    <lineage>
        <taxon>Bacteria</taxon>
        <taxon>Bacillati</taxon>
        <taxon>Actinomycetota</taxon>
        <taxon>Actinomycetes</taxon>
        <taxon>Kineosporiales</taxon>
        <taxon>Kineosporiaceae</taxon>
        <taxon>Kineosporia</taxon>
    </lineage>
</organism>
<comment type="caution">
    <text evidence="7">The sequence shown here is derived from an EMBL/GenBank/DDBJ whole genome shotgun (WGS) entry which is preliminary data.</text>
</comment>
<evidence type="ECO:0000256" key="2">
    <source>
        <dbReference type="ARBA" id="ARBA00022670"/>
    </source>
</evidence>
<sequence length="357" mass="37407">MSAPRTGGSFFRRKPLGVFRLTGWRRFAGVLVPLALAGGAIFASPTASAVPSPSVSDVKKKVEKLQDEADQAAEAHAETREKLKSTRVKLNAAKKELKKQEGRVQTLKEQVGLLAAESYRRGELSALDVMLSDDPESALAQAGYLPSLSSRQSGALNNLADAQKKLEDTKKSMEEQVVSIEKSKKKMEKDEKLAKERLNEAKQELNTLEAAQRTTVNNALGNGGMPSDKAGGTCTAAAAAAPSAAAKAAINFACSKQGDSYVWAAAGPTTWDCSGLTMKAYAAGGVSLPHSSGMQAGYGTSVSTGSLLPGDLVFFNSPISHVGIYLGNNTMVHAPSSGDVVKVATLWKAPVAAARLG</sequence>
<evidence type="ECO:0000256" key="5">
    <source>
        <dbReference type="SAM" id="Coils"/>
    </source>
</evidence>
<dbReference type="InterPro" id="IPR051794">
    <property type="entry name" value="PG_Endopeptidase_C40"/>
</dbReference>
<dbReference type="InterPro" id="IPR000064">
    <property type="entry name" value="NLP_P60_dom"/>
</dbReference>
<dbReference type="AlphaFoldDB" id="A0A9X1NCE7"/>
<evidence type="ECO:0000313" key="7">
    <source>
        <dbReference type="EMBL" id="MCD5311543.1"/>
    </source>
</evidence>
<dbReference type="PANTHER" id="PTHR47359:SF3">
    <property type="entry name" value="NLP_P60 DOMAIN-CONTAINING PROTEIN-RELATED"/>
    <property type="match status" value="1"/>
</dbReference>
<feature type="coiled-coil region" evidence="5">
    <location>
        <begin position="156"/>
        <end position="218"/>
    </location>
</feature>
<evidence type="ECO:0000256" key="4">
    <source>
        <dbReference type="ARBA" id="ARBA00022807"/>
    </source>
</evidence>
<dbReference type="PROSITE" id="PS51935">
    <property type="entry name" value="NLPC_P60"/>
    <property type="match status" value="1"/>
</dbReference>
<feature type="coiled-coil region" evidence="5">
    <location>
        <begin position="55"/>
        <end position="117"/>
    </location>
</feature>
<keyword evidence="4" id="KW-0788">Thiol protease</keyword>
<evidence type="ECO:0000259" key="6">
    <source>
        <dbReference type="PROSITE" id="PS51935"/>
    </source>
</evidence>
<proteinExistence type="inferred from homology"/>
<dbReference type="GO" id="GO:0006508">
    <property type="term" value="P:proteolysis"/>
    <property type="evidence" value="ECO:0007669"/>
    <property type="project" value="UniProtKB-KW"/>
</dbReference>
<accession>A0A9X1NCE7</accession>
<dbReference type="EMBL" id="JAJOMB010000005">
    <property type="protein sequence ID" value="MCD5311543.1"/>
    <property type="molecule type" value="Genomic_DNA"/>
</dbReference>
<dbReference type="SUPFAM" id="SSF57997">
    <property type="entry name" value="Tropomyosin"/>
    <property type="match status" value="1"/>
</dbReference>
<dbReference type="Pfam" id="PF00877">
    <property type="entry name" value="NLPC_P60"/>
    <property type="match status" value="1"/>
</dbReference>
<evidence type="ECO:0000256" key="3">
    <source>
        <dbReference type="ARBA" id="ARBA00022801"/>
    </source>
</evidence>
<dbReference type="InterPro" id="IPR038765">
    <property type="entry name" value="Papain-like_cys_pep_sf"/>
</dbReference>
<feature type="domain" description="NlpC/P60" evidence="6">
    <location>
        <begin position="243"/>
        <end position="357"/>
    </location>
</feature>
<dbReference type="GO" id="GO:0008234">
    <property type="term" value="F:cysteine-type peptidase activity"/>
    <property type="evidence" value="ECO:0007669"/>
    <property type="project" value="UniProtKB-KW"/>
</dbReference>
<dbReference type="RefSeq" id="WP_231440838.1">
    <property type="nucleotide sequence ID" value="NZ_JAJOMB010000005.1"/>
</dbReference>
<comment type="similarity">
    <text evidence="1">Belongs to the peptidase C40 family.</text>
</comment>
<dbReference type="Gene3D" id="3.90.1720.10">
    <property type="entry name" value="endopeptidase domain like (from Nostoc punctiforme)"/>
    <property type="match status" value="1"/>
</dbReference>
<keyword evidence="3" id="KW-0378">Hydrolase</keyword>
<keyword evidence="2" id="KW-0645">Protease</keyword>
<dbReference type="Proteomes" id="UP001138997">
    <property type="component" value="Unassembled WGS sequence"/>
</dbReference>
<keyword evidence="8" id="KW-1185">Reference proteome</keyword>
<evidence type="ECO:0000256" key="1">
    <source>
        <dbReference type="ARBA" id="ARBA00007074"/>
    </source>
</evidence>